<feature type="region of interest" description="Disordered" evidence="1">
    <location>
        <begin position="1"/>
        <end position="21"/>
    </location>
</feature>
<comment type="caution">
    <text evidence="2">The sequence shown here is derived from an EMBL/GenBank/DDBJ whole genome shotgun (WGS) entry which is preliminary data.</text>
</comment>
<sequence length="68" mass="7755">MTPTRDERRHELGRGQPFRPQIAFAIDPPGNPGHYPSPDIPRSLTSASMRAVTQKTNFTEFSMILFPW</sequence>
<evidence type="ECO:0000313" key="2">
    <source>
        <dbReference type="EMBL" id="EPX56782.1"/>
    </source>
</evidence>
<keyword evidence="3" id="KW-1185">Reference proteome</keyword>
<reference evidence="2" key="1">
    <citation type="submission" date="2013-05" db="EMBL/GenBank/DDBJ databases">
        <title>Genome assembly of Cystobacter fuscus DSM 2262.</title>
        <authorList>
            <person name="Sharma G."/>
            <person name="Khatri I."/>
            <person name="Kaur C."/>
            <person name="Mayilraj S."/>
            <person name="Subramanian S."/>
        </authorList>
    </citation>
    <scope>NUCLEOTIDE SEQUENCE [LARGE SCALE GENOMIC DNA]</scope>
    <source>
        <strain evidence="2">DSM 2262</strain>
    </source>
</reference>
<evidence type="ECO:0000313" key="3">
    <source>
        <dbReference type="Proteomes" id="UP000011682"/>
    </source>
</evidence>
<dbReference type="AlphaFoldDB" id="S9P3D7"/>
<dbReference type="Proteomes" id="UP000011682">
    <property type="component" value="Unassembled WGS sequence"/>
</dbReference>
<dbReference type="EMBL" id="ANAH02000065">
    <property type="protein sequence ID" value="EPX56782.1"/>
    <property type="molecule type" value="Genomic_DNA"/>
</dbReference>
<feature type="compositionally biased region" description="Basic and acidic residues" evidence="1">
    <location>
        <begin position="1"/>
        <end position="13"/>
    </location>
</feature>
<organism evidence="2 3">
    <name type="scientific">Cystobacter fuscus (strain ATCC 25194 / DSM 2262 / NBRC 100088 / M29)</name>
    <dbReference type="NCBI Taxonomy" id="1242864"/>
    <lineage>
        <taxon>Bacteria</taxon>
        <taxon>Pseudomonadati</taxon>
        <taxon>Myxococcota</taxon>
        <taxon>Myxococcia</taxon>
        <taxon>Myxococcales</taxon>
        <taxon>Cystobacterineae</taxon>
        <taxon>Archangiaceae</taxon>
        <taxon>Cystobacter</taxon>
    </lineage>
</organism>
<name>S9P3D7_CYSF2</name>
<gene>
    <name evidence="2" type="ORF">D187_007216</name>
</gene>
<protein>
    <submittedName>
        <fullName evidence="2">Uncharacterized protein</fullName>
    </submittedName>
</protein>
<accession>S9P3D7</accession>
<evidence type="ECO:0000256" key="1">
    <source>
        <dbReference type="SAM" id="MobiDB-lite"/>
    </source>
</evidence>
<proteinExistence type="predicted"/>